<sequence>MIRIRARCAKGRHARRLNKRDRGKQVNVNVATAAGAKQYSETNPFRIHIENARSLMPVFIVRPDQYEPALARYPDVAKCVKTTWGFDQENYRETAAEADAMITYRFPKDTLKIDAPKLKLLQVLGAGVDYLLPLNWVPQGVTVLTNSGAHVPKAAQSALMTLLMVNAQLPTLMTSHRQHKWNRIFTTTLEGKTLLIVGVGQIGGGAAEHAKAFGMKVIGIRRSGAPHPAVEEMYKPDALHALLPRADIVLVNTALTPETRFVFGDKEFALMRQGAGFVNMSRGGLVDPAALDKVLRSGHLSGAVIDVTYPEPPPADWPYWETPNIIITPHVLSDDIDAYVPRTLDIFFSNLRRYFAGEPLTNVVDLGREY</sequence>
<dbReference type="Pfam" id="PF02826">
    <property type="entry name" value="2-Hacid_dh_C"/>
    <property type="match status" value="1"/>
</dbReference>
<evidence type="ECO:0000259" key="3">
    <source>
        <dbReference type="Pfam" id="PF02826"/>
    </source>
</evidence>
<dbReference type="Gene3D" id="3.40.50.720">
    <property type="entry name" value="NAD(P)-binding Rossmann-like Domain"/>
    <property type="match status" value="2"/>
</dbReference>
<dbReference type="InterPro" id="IPR036291">
    <property type="entry name" value="NAD(P)-bd_dom_sf"/>
</dbReference>
<evidence type="ECO:0000313" key="5">
    <source>
        <dbReference type="Proteomes" id="UP000254343"/>
    </source>
</evidence>
<dbReference type="GO" id="GO:0051287">
    <property type="term" value="F:NAD binding"/>
    <property type="evidence" value="ECO:0007669"/>
    <property type="project" value="InterPro"/>
</dbReference>
<dbReference type="AlphaFoldDB" id="A0A380WE69"/>
<dbReference type="PANTHER" id="PTHR43333">
    <property type="entry name" value="2-HACID_DH_C DOMAIN-CONTAINING PROTEIN"/>
    <property type="match status" value="1"/>
</dbReference>
<evidence type="ECO:0000313" key="4">
    <source>
        <dbReference type="EMBL" id="SUU86445.1"/>
    </source>
</evidence>
<dbReference type="EMBL" id="UIGB01000001">
    <property type="protein sequence ID" value="SUU86445.1"/>
    <property type="molecule type" value="Genomic_DNA"/>
</dbReference>
<keyword evidence="1 4" id="KW-0560">Oxidoreductase</keyword>
<protein>
    <submittedName>
        <fullName evidence="4">D-3-phosphoglycerate dehydrogenase</fullName>
        <ecNumber evidence="4">1.1.1.95</ecNumber>
    </submittedName>
</protein>
<dbReference type="PANTHER" id="PTHR43333:SF1">
    <property type="entry name" value="D-ISOMER SPECIFIC 2-HYDROXYACID DEHYDROGENASE NAD-BINDING DOMAIN-CONTAINING PROTEIN"/>
    <property type="match status" value="1"/>
</dbReference>
<dbReference type="Proteomes" id="UP000254343">
    <property type="component" value="Unassembled WGS sequence"/>
</dbReference>
<dbReference type="GO" id="GO:0004617">
    <property type="term" value="F:phosphoglycerate dehydrogenase activity"/>
    <property type="evidence" value="ECO:0007669"/>
    <property type="project" value="UniProtKB-EC"/>
</dbReference>
<reference evidence="4 5" key="1">
    <citation type="submission" date="2018-06" db="EMBL/GenBank/DDBJ databases">
        <authorList>
            <consortium name="Pathogen Informatics"/>
            <person name="Doyle S."/>
        </authorList>
    </citation>
    <scope>NUCLEOTIDE SEQUENCE [LARGE SCALE GENOMIC DNA]</scope>
    <source>
        <strain evidence="4 5">NCTC12722</strain>
    </source>
</reference>
<dbReference type="SUPFAM" id="SSF52283">
    <property type="entry name" value="Formate/glycerate dehydrogenase catalytic domain-like"/>
    <property type="match status" value="1"/>
</dbReference>
<dbReference type="EC" id="1.1.1.95" evidence="4"/>
<name>A0A380WE69_AFIFE</name>
<organism evidence="4 5">
    <name type="scientific">Afipia felis</name>
    <name type="common">Cat scratch disease bacillus</name>
    <dbReference type="NCBI Taxonomy" id="1035"/>
    <lineage>
        <taxon>Bacteria</taxon>
        <taxon>Pseudomonadati</taxon>
        <taxon>Pseudomonadota</taxon>
        <taxon>Alphaproteobacteria</taxon>
        <taxon>Hyphomicrobiales</taxon>
        <taxon>Nitrobacteraceae</taxon>
        <taxon>Afipia</taxon>
    </lineage>
</organism>
<gene>
    <name evidence="4" type="primary">serA_3</name>
    <name evidence="4" type="ORF">NCTC12722_03671</name>
</gene>
<proteinExistence type="predicted"/>
<evidence type="ECO:0000256" key="1">
    <source>
        <dbReference type="ARBA" id="ARBA00023002"/>
    </source>
</evidence>
<feature type="domain" description="D-isomer specific 2-hydroxyacid dehydrogenase NAD-binding" evidence="3">
    <location>
        <begin position="160"/>
        <end position="331"/>
    </location>
</feature>
<accession>A0A380WE69</accession>
<keyword evidence="2" id="KW-0520">NAD</keyword>
<evidence type="ECO:0000256" key="2">
    <source>
        <dbReference type="ARBA" id="ARBA00023027"/>
    </source>
</evidence>
<dbReference type="InterPro" id="IPR006140">
    <property type="entry name" value="D-isomer_DH_NAD-bd"/>
</dbReference>
<dbReference type="CDD" id="cd05300">
    <property type="entry name" value="2-Hacid_dh_1"/>
    <property type="match status" value="1"/>
</dbReference>
<dbReference type="SUPFAM" id="SSF51735">
    <property type="entry name" value="NAD(P)-binding Rossmann-fold domains"/>
    <property type="match status" value="1"/>
</dbReference>